<sequence>MSSVAAHVLTSPDILRNIQSYQDGIFYDMLPFLAYDKPLNVVGCADVDATLHAALAAWYASFASSSRLHKLLDCLPHMSVLILRDAACAGNMDVLHALHDRFDLTTMVESVFCDVAARYGQLDVIFFCVKIQCLNRWSAFSAVTEAALHGHLDVVEFLVTTFPQPYPKAMGHVAAKIGHQWDRLERLLASQNAKAIATAIDSTAAVGDLDTLVRLGAYEAHLLDPLTTPTHAMDVAAANGHLGVLQWLHTHRPFGCTTDAMDHAAKHGHLAILQWLDLHRSEGCTMQALAMAAHEGHFETVQWLCANRRESMNPVVVVAAAGNGHLAILQYLVEGKCIPCGNEALVDAAKNGHLNVVKYLLHQEQSSLGTNPSTMTPPRRNAASRAMHIAAAGGHLEVVQFLHSKLVPCTTVAMDDAASRGHLNVVQWLHVHRNEGCTTNAMDGAAANGHLALVQWLHFHRPEGCTVGAMNGAATHGHLSVLKFLHTHRSEGFSHRAFDSAIAHGHTSVVRWLRTHDDNCRRRQDVGAIPYANVRMIACLLKVIPESFPSFAMTMAIQSGSVETVRLLHQHGFKFPPLLHPRDYCARPAMSRYIQVHHRCHIMPIESTRNQLLNATTRI</sequence>
<dbReference type="Proteomes" id="UP000332933">
    <property type="component" value="Unassembled WGS sequence"/>
</dbReference>
<dbReference type="SUPFAM" id="SSF140860">
    <property type="entry name" value="Pseudo ankyrin repeat-like"/>
    <property type="match status" value="1"/>
</dbReference>
<dbReference type="OrthoDB" id="90993at2759"/>
<dbReference type="PANTHER" id="PTHR46586">
    <property type="entry name" value="ANKYRIN REPEAT-CONTAINING PROTEIN"/>
    <property type="match status" value="1"/>
</dbReference>
<dbReference type="SUPFAM" id="SSF48403">
    <property type="entry name" value="Ankyrin repeat"/>
    <property type="match status" value="1"/>
</dbReference>
<dbReference type="Gene3D" id="1.25.40.20">
    <property type="entry name" value="Ankyrin repeat-containing domain"/>
    <property type="match status" value="3"/>
</dbReference>
<keyword evidence="3" id="KW-1185">Reference proteome</keyword>
<evidence type="ECO:0000313" key="2">
    <source>
        <dbReference type="EMBL" id="VFT89875.1"/>
    </source>
</evidence>
<reference evidence="2 3" key="1">
    <citation type="submission" date="2019-03" db="EMBL/GenBank/DDBJ databases">
        <authorList>
            <person name="Gaulin E."/>
            <person name="Dumas B."/>
        </authorList>
    </citation>
    <scope>NUCLEOTIDE SEQUENCE [LARGE SCALE GENOMIC DNA]</scope>
    <source>
        <strain evidence="2">CBS 568.67</strain>
    </source>
</reference>
<reference evidence="1" key="2">
    <citation type="submission" date="2019-06" db="EMBL/GenBank/DDBJ databases">
        <title>Genomics analysis of Aphanomyces spp. identifies a new class of oomycete effector associated with host adaptation.</title>
        <authorList>
            <person name="Gaulin E."/>
        </authorList>
    </citation>
    <scope>NUCLEOTIDE SEQUENCE</scope>
    <source>
        <strain evidence="1">CBS 578.67</strain>
    </source>
</reference>
<accession>A0A485KXS6</accession>
<dbReference type="PANTHER" id="PTHR46586:SF3">
    <property type="entry name" value="ANKYRIN REPEAT-CONTAINING PROTEIN"/>
    <property type="match status" value="1"/>
</dbReference>
<dbReference type="AlphaFoldDB" id="A0A485KXS6"/>
<organism evidence="2 3">
    <name type="scientific">Aphanomyces stellatus</name>
    <dbReference type="NCBI Taxonomy" id="120398"/>
    <lineage>
        <taxon>Eukaryota</taxon>
        <taxon>Sar</taxon>
        <taxon>Stramenopiles</taxon>
        <taxon>Oomycota</taxon>
        <taxon>Saprolegniomycetes</taxon>
        <taxon>Saprolegniales</taxon>
        <taxon>Verrucalvaceae</taxon>
        <taxon>Aphanomyces</taxon>
    </lineage>
</organism>
<dbReference type="Pfam" id="PF12796">
    <property type="entry name" value="Ank_2"/>
    <property type="match status" value="1"/>
</dbReference>
<evidence type="ECO:0000313" key="1">
    <source>
        <dbReference type="EMBL" id="KAF0696198.1"/>
    </source>
</evidence>
<dbReference type="InterPro" id="IPR052050">
    <property type="entry name" value="SecEffector_AnkRepeat"/>
</dbReference>
<protein>
    <submittedName>
        <fullName evidence="2">Aste57867_13030 protein</fullName>
    </submittedName>
</protein>
<gene>
    <name evidence="2" type="primary">Aste57867_13030</name>
    <name evidence="1" type="ORF">As57867_012982</name>
    <name evidence="2" type="ORF">ASTE57867_13030</name>
</gene>
<dbReference type="EMBL" id="VJMH01005419">
    <property type="protein sequence ID" value="KAF0696198.1"/>
    <property type="molecule type" value="Genomic_DNA"/>
</dbReference>
<dbReference type="EMBL" id="CAADRA010005440">
    <property type="protein sequence ID" value="VFT89875.1"/>
    <property type="molecule type" value="Genomic_DNA"/>
</dbReference>
<dbReference type="InterPro" id="IPR002110">
    <property type="entry name" value="Ankyrin_rpt"/>
</dbReference>
<proteinExistence type="predicted"/>
<evidence type="ECO:0000313" key="3">
    <source>
        <dbReference type="Proteomes" id="UP000332933"/>
    </source>
</evidence>
<dbReference type="Pfam" id="PF13637">
    <property type="entry name" value="Ank_4"/>
    <property type="match status" value="2"/>
</dbReference>
<dbReference type="InterPro" id="IPR036770">
    <property type="entry name" value="Ankyrin_rpt-contain_sf"/>
</dbReference>
<name>A0A485KXS6_9STRA</name>
<dbReference type="SMART" id="SM00248">
    <property type="entry name" value="ANK"/>
    <property type="match status" value="5"/>
</dbReference>